<evidence type="ECO:0000256" key="1">
    <source>
        <dbReference type="SAM" id="Coils"/>
    </source>
</evidence>
<protein>
    <submittedName>
        <fullName evidence="3">Uncharacterized protein</fullName>
    </submittedName>
</protein>
<dbReference type="Proteomes" id="UP000826656">
    <property type="component" value="Unassembled WGS sequence"/>
</dbReference>
<evidence type="ECO:0000256" key="2">
    <source>
        <dbReference type="SAM" id="MobiDB-lite"/>
    </source>
</evidence>
<keyword evidence="4" id="KW-1185">Reference proteome</keyword>
<dbReference type="PANTHER" id="PTHR36607:SF23">
    <property type="entry name" value="AMINOTRANSFERASE-LIKE PLANT MOBILE DOMAIN-CONTAINING PROTEIN"/>
    <property type="match status" value="1"/>
</dbReference>
<evidence type="ECO:0000313" key="4">
    <source>
        <dbReference type="Proteomes" id="UP000826656"/>
    </source>
</evidence>
<dbReference type="EMBL" id="JAIVGD010000023">
    <property type="protein sequence ID" value="KAH0743144.1"/>
    <property type="molecule type" value="Genomic_DNA"/>
</dbReference>
<reference evidence="3 4" key="1">
    <citation type="journal article" date="2021" name="bioRxiv">
        <title>Chromosome-scale and haplotype-resolved genome assembly of a tetraploid potato cultivar.</title>
        <authorList>
            <person name="Sun H."/>
            <person name="Jiao W.-B."/>
            <person name="Krause K."/>
            <person name="Campoy J.A."/>
            <person name="Goel M."/>
            <person name="Folz-Donahue K."/>
            <person name="Kukat C."/>
            <person name="Huettel B."/>
            <person name="Schneeberger K."/>
        </authorList>
    </citation>
    <scope>NUCLEOTIDE SEQUENCE [LARGE SCALE GENOMIC DNA]</scope>
    <source>
        <strain evidence="3">SolTubOtavaFocal</strain>
        <tissue evidence="3">Leaves</tissue>
    </source>
</reference>
<proteinExistence type="predicted"/>
<organism evidence="3 4">
    <name type="scientific">Solanum tuberosum</name>
    <name type="common">Potato</name>
    <dbReference type="NCBI Taxonomy" id="4113"/>
    <lineage>
        <taxon>Eukaryota</taxon>
        <taxon>Viridiplantae</taxon>
        <taxon>Streptophyta</taxon>
        <taxon>Embryophyta</taxon>
        <taxon>Tracheophyta</taxon>
        <taxon>Spermatophyta</taxon>
        <taxon>Magnoliopsida</taxon>
        <taxon>eudicotyledons</taxon>
        <taxon>Gunneridae</taxon>
        <taxon>Pentapetalae</taxon>
        <taxon>asterids</taxon>
        <taxon>lamiids</taxon>
        <taxon>Solanales</taxon>
        <taxon>Solanaceae</taxon>
        <taxon>Solanoideae</taxon>
        <taxon>Solaneae</taxon>
        <taxon>Solanum</taxon>
    </lineage>
</organism>
<comment type="caution">
    <text evidence="3">The sequence shown here is derived from an EMBL/GenBank/DDBJ whole genome shotgun (WGS) entry which is preliminary data.</text>
</comment>
<sequence length="406" mass="45637">MKNDIRSASLDKGLTFWRICTMSRSASRATFPSITPNAGKSFGSNYQAWWKKTHRKFLDDHFQALVDAGRPIPVVHLEGSGEVNNEVLNAGMASSLGVKRLLEGESESSSKEVCFRRLRVLNDATPPAVESCDNASSTSRTITVSLNKENNVATPQREESQNSGEFISRSDLMKPPSMTQVKRAPHVFCDEVKDNFEYDVHKHSPPAMSVFDGKKVILDAQKDFISAIWNVMKGKLSRSDVDSASSLRDEIQVIIKEMDCKDMDVSPLKKLLNSFFDFAALYDQARSTLHDMDVESARKELFVVAGERLTNSMFEEQDKVEEVSSLRQSLDNMKKKIRALCKRAQDLQARLAAAEDEVEGANQATLFATQEFDACFDVDLTNDLGQKREHLEAMRQELINYKLCLD</sequence>
<keyword evidence="1" id="KW-0175">Coiled coil</keyword>
<evidence type="ECO:0000313" key="3">
    <source>
        <dbReference type="EMBL" id="KAH0743144.1"/>
    </source>
</evidence>
<dbReference type="PANTHER" id="PTHR36607">
    <property type="entry name" value="1,2-DIHYDROXY-3-KETO-5-METHYLTHIOPENTENE DIOXYGENASE 4"/>
    <property type="match status" value="1"/>
</dbReference>
<name>A0ABQ7U955_SOLTU</name>
<feature type="region of interest" description="Disordered" evidence="2">
    <location>
        <begin position="151"/>
        <end position="172"/>
    </location>
</feature>
<feature type="coiled-coil region" evidence="1">
    <location>
        <begin position="323"/>
        <end position="364"/>
    </location>
</feature>
<gene>
    <name evidence="3" type="ORF">KY290_031137</name>
</gene>
<accession>A0ABQ7U955</accession>